<comment type="cofactor">
    <cofactor evidence="1">
        <name>thiamine diphosphate</name>
        <dbReference type="ChEBI" id="CHEBI:58937"/>
    </cofactor>
</comment>
<dbReference type="FunFam" id="3.40.50.970:FF:000129">
    <property type="entry name" value="Transketolase"/>
    <property type="match status" value="1"/>
</dbReference>
<dbReference type="InterPro" id="IPR051157">
    <property type="entry name" value="PDH/Transketolase"/>
</dbReference>
<comment type="similarity">
    <text evidence="2">Belongs to the transketolase family.</text>
</comment>
<sequence length="125" mass="13603">MYNDKYLIPEWRTPSKKAIRTGMGEGLVVSGGEHEDIVVLTADLAESTRVREFAEHYPERFFDVGVAEQNMIGVAAGLSFSGYVPFASSYATFSPGRSWEQIRVSVCLSRANVKIIGSHAGVSSG</sequence>
<keyword evidence="3" id="KW-0786">Thiamine pyrophosphate</keyword>
<protein>
    <submittedName>
        <fullName evidence="5">Transketolase</fullName>
    </submittedName>
</protein>
<proteinExistence type="inferred from homology"/>
<evidence type="ECO:0000313" key="6">
    <source>
        <dbReference type="Proteomes" id="UP000230556"/>
    </source>
</evidence>
<accession>A0A2M7FMA8</accession>
<name>A0A2M7FMA8_9BACT</name>
<evidence type="ECO:0000256" key="3">
    <source>
        <dbReference type="ARBA" id="ARBA00023052"/>
    </source>
</evidence>
<dbReference type="Pfam" id="PF02779">
    <property type="entry name" value="Transket_pyr"/>
    <property type="match status" value="1"/>
</dbReference>
<dbReference type="SUPFAM" id="SSF52518">
    <property type="entry name" value="Thiamin diphosphate-binding fold (THDP-binding)"/>
    <property type="match status" value="1"/>
</dbReference>
<dbReference type="Proteomes" id="UP000230556">
    <property type="component" value="Unassembled WGS sequence"/>
</dbReference>
<dbReference type="PANTHER" id="PTHR43825">
    <property type="entry name" value="PYRUVATE DEHYDROGENASE E1 COMPONENT"/>
    <property type="match status" value="1"/>
</dbReference>
<gene>
    <name evidence="5" type="ORF">COW38_03370</name>
</gene>
<evidence type="ECO:0000256" key="1">
    <source>
        <dbReference type="ARBA" id="ARBA00001964"/>
    </source>
</evidence>
<dbReference type="PANTHER" id="PTHR43825:SF1">
    <property type="entry name" value="TRANSKETOLASE-LIKE PYRIMIDINE-BINDING DOMAIN-CONTAINING PROTEIN"/>
    <property type="match status" value="1"/>
</dbReference>
<comment type="caution">
    <text evidence="5">The sequence shown here is derived from an EMBL/GenBank/DDBJ whole genome shotgun (WGS) entry which is preliminary data.</text>
</comment>
<feature type="non-terminal residue" evidence="5">
    <location>
        <position position="125"/>
    </location>
</feature>
<dbReference type="Gene3D" id="3.40.50.970">
    <property type="match status" value="1"/>
</dbReference>
<evidence type="ECO:0000313" key="5">
    <source>
        <dbReference type="EMBL" id="PIW07125.1"/>
    </source>
</evidence>
<dbReference type="InterPro" id="IPR005475">
    <property type="entry name" value="Transketolase-like_Pyr-bd"/>
</dbReference>
<dbReference type="CDD" id="cd07033">
    <property type="entry name" value="TPP_PYR_DXS_TK_like"/>
    <property type="match status" value="1"/>
</dbReference>
<feature type="domain" description="Transketolase-like pyrimidine-binding" evidence="4">
    <location>
        <begin position="16"/>
        <end position="123"/>
    </location>
</feature>
<dbReference type="EMBL" id="PFFO01000146">
    <property type="protein sequence ID" value="PIW07125.1"/>
    <property type="molecule type" value="Genomic_DNA"/>
</dbReference>
<evidence type="ECO:0000259" key="4">
    <source>
        <dbReference type="Pfam" id="PF02779"/>
    </source>
</evidence>
<dbReference type="AlphaFoldDB" id="A0A2M7FMA8"/>
<reference evidence="6" key="1">
    <citation type="submission" date="2017-09" db="EMBL/GenBank/DDBJ databases">
        <title>Depth-based differentiation of microbial function through sediment-hosted aquifers and enrichment of novel symbionts in the deep terrestrial subsurface.</title>
        <authorList>
            <person name="Probst A.J."/>
            <person name="Ladd B."/>
            <person name="Jarett J.K."/>
            <person name="Geller-Mcgrath D.E."/>
            <person name="Sieber C.M.K."/>
            <person name="Emerson J.B."/>
            <person name="Anantharaman K."/>
            <person name="Thomas B.C."/>
            <person name="Malmstrom R."/>
            <person name="Stieglmeier M."/>
            <person name="Klingl A."/>
            <person name="Woyke T."/>
            <person name="Ryan C.M."/>
            <person name="Banfield J.F."/>
        </authorList>
    </citation>
    <scope>NUCLEOTIDE SEQUENCE [LARGE SCALE GENOMIC DNA]</scope>
</reference>
<dbReference type="InterPro" id="IPR029061">
    <property type="entry name" value="THDP-binding"/>
</dbReference>
<organism evidence="5 6">
    <name type="scientific">Candidatus Collierbacteria bacterium CG17_big_fil_post_rev_8_21_14_2_50_45_7</name>
    <dbReference type="NCBI Taxonomy" id="1974536"/>
    <lineage>
        <taxon>Bacteria</taxon>
        <taxon>Candidatus Collieribacteriota</taxon>
    </lineage>
</organism>
<evidence type="ECO:0000256" key="2">
    <source>
        <dbReference type="ARBA" id="ARBA00007131"/>
    </source>
</evidence>